<gene>
    <name evidence="3" type="ORF">SAMN02745673_01213</name>
</gene>
<feature type="transmembrane region" description="Helical" evidence="2">
    <location>
        <begin position="484"/>
        <end position="508"/>
    </location>
</feature>
<evidence type="ECO:0000256" key="1">
    <source>
        <dbReference type="SAM" id="MobiDB-lite"/>
    </source>
</evidence>
<feature type="transmembrane region" description="Helical" evidence="2">
    <location>
        <begin position="170"/>
        <end position="188"/>
    </location>
</feature>
<feature type="transmembrane region" description="Helical" evidence="2">
    <location>
        <begin position="256"/>
        <end position="277"/>
    </location>
</feature>
<dbReference type="STRING" id="1122192.SAMN02745673_01213"/>
<keyword evidence="2" id="KW-1133">Transmembrane helix</keyword>
<feature type="region of interest" description="Disordered" evidence="1">
    <location>
        <begin position="749"/>
        <end position="788"/>
    </location>
</feature>
<dbReference type="Proteomes" id="UP000190637">
    <property type="component" value="Unassembled WGS sequence"/>
</dbReference>
<dbReference type="SUPFAM" id="SSF53474">
    <property type="entry name" value="alpha/beta-Hydrolases"/>
    <property type="match status" value="1"/>
</dbReference>
<keyword evidence="4" id="KW-1185">Reference proteome</keyword>
<feature type="transmembrane region" description="Helical" evidence="2">
    <location>
        <begin position="422"/>
        <end position="445"/>
    </location>
</feature>
<feature type="transmembrane region" description="Helical" evidence="2">
    <location>
        <begin position="231"/>
        <end position="250"/>
    </location>
</feature>
<keyword evidence="2" id="KW-0472">Membrane</keyword>
<dbReference type="AlphaFoldDB" id="A0A1T4N0B5"/>
<feature type="transmembrane region" description="Helical" evidence="2">
    <location>
        <begin position="336"/>
        <end position="354"/>
    </location>
</feature>
<dbReference type="RefSeq" id="WP_078760620.1">
    <property type="nucleotide sequence ID" value="NZ_FUWS01000003.1"/>
</dbReference>
<dbReference type="InterPro" id="IPR029058">
    <property type="entry name" value="AB_hydrolase_fold"/>
</dbReference>
<reference evidence="3 4" key="1">
    <citation type="submission" date="2017-02" db="EMBL/GenBank/DDBJ databases">
        <authorList>
            <person name="Peterson S.W."/>
        </authorList>
    </citation>
    <scope>NUCLEOTIDE SEQUENCE [LARGE SCALE GENOMIC DNA]</scope>
    <source>
        <strain evidence="3 4">DSM 45154</strain>
    </source>
</reference>
<feature type="transmembrane region" description="Helical" evidence="2">
    <location>
        <begin position="111"/>
        <end position="129"/>
    </location>
</feature>
<keyword evidence="2" id="KW-0812">Transmembrane</keyword>
<dbReference type="EMBL" id="FUWS01000003">
    <property type="protein sequence ID" value="SJZ72556.1"/>
    <property type="molecule type" value="Genomic_DNA"/>
</dbReference>
<evidence type="ECO:0008006" key="5">
    <source>
        <dbReference type="Google" id="ProtNLM"/>
    </source>
</evidence>
<feature type="transmembrane region" description="Helical" evidence="2">
    <location>
        <begin position="72"/>
        <end position="90"/>
    </location>
</feature>
<evidence type="ECO:0000256" key="2">
    <source>
        <dbReference type="SAM" id="Phobius"/>
    </source>
</evidence>
<evidence type="ECO:0000313" key="3">
    <source>
        <dbReference type="EMBL" id="SJZ72556.1"/>
    </source>
</evidence>
<accession>A0A1T4N0B5</accession>
<evidence type="ECO:0000313" key="4">
    <source>
        <dbReference type="Proteomes" id="UP000190637"/>
    </source>
</evidence>
<feature type="transmembrane region" description="Helical" evidence="2">
    <location>
        <begin position="541"/>
        <end position="563"/>
    </location>
</feature>
<name>A0A1T4N0B5_9ACTN</name>
<feature type="transmembrane region" description="Helical" evidence="2">
    <location>
        <begin position="298"/>
        <end position="316"/>
    </location>
</feature>
<sequence>MPDESTVELRIHGVSGASAEELLEVQPAGPVSGDDLAGFYRRRSAADAETVPGVTREAFAWGNLTSGRSSRALWLLLLPFMLVNVAYWMGPRGTGDDRALTHRAVEHGYDVLVRLLALSLTVLLTLAAAGVGMDLVGWQCAGHGSACARLRPWLGFLSEPGAPLATPGRSLTVGALLPLLVVAVLWRLSRRTGVEYEVVSATMRTSRDADAPLSDPRFWHNGAAVGRLRSAHIAVALATIALSLAVPPLTHDRASGAAPAGTVLVGLIAATAAVSTVSLFVPTTARTVNHVTARLCRALRNVSTLLLALAVGYALWPRPGWTATGTLPGHTVLLDLLLAAQCLVGALLAVTAVIQYRRGRAHAETAMGGLAGPSVAATGVVLGGVFSAALVHQSAGWLGGCHYQGAERAGCMALRPPDVYAWLQMAFTLEAVIALGTAGVVWLLLRGRARAEREAVAGRYQRSTTAARTRDIARARALGSLTEVLPACLGALLLPVVALAALALYAAMTGRLTGDGAGGGWGGFVSPVAVVDAPGWANATVAAMVGIGAWLGGAFLLALMWLGRSAYRDRPTRQAVGVLWDIGTFWPRAAHPLAPPSYAERAVPQLATRIAGLTADGTGVVVSGHSQGSVLAAAAVWQLPGRCRDRVVLITHGSPLYRLYGRYFPAYFGPEALGELRGRVAGWRNLWRATDAVGGPIPTDRGDVGFAEPLPDPRHYERRGGEALYPRVLGHSDYTGDPAYRDAVAAAARRLAGTRPGSDASERAGEERDVGEEDATTGEETLEPYQGP</sequence>
<feature type="transmembrane region" description="Helical" evidence="2">
    <location>
        <begin position="366"/>
        <end position="390"/>
    </location>
</feature>
<feature type="compositionally biased region" description="Acidic residues" evidence="1">
    <location>
        <begin position="769"/>
        <end position="782"/>
    </location>
</feature>
<proteinExistence type="predicted"/>
<protein>
    <recommendedName>
        <fullName evidence="5">Integral membrane protein</fullName>
    </recommendedName>
</protein>
<organism evidence="3 4">
    <name type="scientific">Marinactinospora thermotolerans DSM 45154</name>
    <dbReference type="NCBI Taxonomy" id="1122192"/>
    <lineage>
        <taxon>Bacteria</taxon>
        <taxon>Bacillati</taxon>
        <taxon>Actinomycetota</taxon>
        <taxon>Actinomycetes</taxon>
        <taxon>Streptosporangiales</taxon>
        <taxon>Nocardiopsidaceae</taxon>
        <taxon>Marinactinospora</taxon>
    </lineage>
</organism>